<protein>
    <submittedName>
        <fullName evidence="3">LysM domain-containing protein</fullName>
    </submittedName>
</protein>
<dbReference type="CDD" id="cd00118">
    <property type="entry name" value="LysM"/>
    <property type="match status" value="1"/>
</dbReference>
<keyword evidence="4" id="KW-1185">Reference proteome</keyword>
<feature type="region of interest" description="Disordered" evidence="1">
    <location>
        <begin position="41"/>
        <end position="159"/>
    </location>
</feature>
<reference evidence="3 4" key="1">
    <citation type="submission" date="2016-11" db="EMBL/GenBank/DDBJ databases">
        <authorList>
            <person name="Jaros S."/>
            <person name="Januszkiewicz K."/>
            <person name="Wedrychowicz H."/>
        </authorList>
    </citation>
    <scope>NUCLEOTIDE SEQUENCE [LARGE SCALE GENOMIC DNA]</scope>
    <source>
        <strain evidence="3 4">DSM 46144</strain>
    </source>
</reference>
<dbReference type="STRING" id="134849.SAMN05443668_101623"/>
<evidence type="ECO:0000313" key="4">
    <source>
        <dbReference type="Proteomes" id="UP000184440"/>
    </source>
</evidence>
<accession>A0A1M7IXV8</accession>
<dbReference type="EMBL" id="FRCS01000001">
    <property type="protein sequence ID" value="SHM45483.1"/>
    <property type="molecule type" value="Genomic_DNA"/>
</dbReference>
<dbReference type="Pfam" id="PF01476">
    <property type="entry name" value="LysM"/>
    <property type="match status" value="1"/>
</dbReference>
<dbReference type="Gene3D" id="3.10.350.10">
    <property type="entry name" value="LysM domain"/>
    <property type="match status" value="1"/>
</dbReference>
<evidence type="ECO:0000259" key="2">
    <source>
        <dbReference type="Pfam" id="PF01476"/>
    </source>
</evidence>
<evidence type="ECO:0000313" key="3">
    <source>
        <dbReference type="EMBL" id="SHM45483.1"/>
    </source>
</evidence>
<feature type="compositionally biased region" description="Low complexity" evidence="1">
    <location>
        <begin position="85"/>
        <end position="111"/>
    </location>
</feature>
<name>A0A1M7IXV8_9ACTN</name>
<organism evidence="3 4">
    <name type="scientific">Cryptosporangium aurantiacum</name>
    <dbReference type="NCBI Taxonomy" id="134849"/>
    <lineage>
        <taxon>Bacteria</taxon>
        <taxon>Bacillati</taxon>
        <taxon>Actinomycetota</taxon>
        <taxon>Actinomycetes</taxon>
        <taxon>Cryptosporangiales</taxon>
        <taxon>Cryptosporangiaceae</taxon>
        <taxon>Cryptosporangium</taxon>
    </lineage>
</organism>
<evidence type="ECO:0000256" key="1">
    <source>
        <dbReference type="SAM" id="MobiDB-lite"/>
    </source>
</evidence>
<feature type="domain" description="LysM" evidence="2">
    <location>
        <begin position="202"/>
        <end position="249"/>
    </location>
</feature>
<dbReference type="AlphaFoldDB" id="A0A1M7IXV8"/>
<dbReference type="InterPro" id="IPR036779">
    <property type="entry name" value="LysM_dom_sf"/>
</dbReference>
<proteinExistence type="predicted"/>
<dbReference type="InterPro" id="IPR018392">
    <property type="entry name" value="LysM"/>
</dbReference>
<sequence>MVTLKLVPTLSDDAIHFDPFEQAVRAGAGRTAALRAVDGRPVRRSGDVRRVRRAAPDAAPRDPAPRDGAPRDRAPRDGAPREAAARGAARCQAGGAKRVAGEAARAAVGDGPARDGAARVPAPRRPEGPRSAPGRKRRVATPRAADPRRAPHSAGAPPVRLTRRGRALVRSVALVGVALTAFAFSVSTRADGVTPVSSRSMVVTERDTLWTIAEDIAPDRPRSETMAEIRELNDMSDSTVRVGERLLLPAH</sequence>
<feature type="compositionally biased region" description="Basic and acidic residues" evidence="1">
    <location>
        <begin position="59"/>
        <end position="84"/>
    </location>
</feature>
<gene>
    <name evidence="3" type="ORF">SAMN05443668_101623</name>
</gene>
<dbReference type="Proteomes" id="UP000184440">
    <property type="component" value="Unassembled WGS sequence"/>
</dbReference>